<sequence>MSRRNNDDLSSLVELMRATLAPQGLPAPPQKVGEVATGAKEAATTAITTATFEGTTAAQTGAVAVAKEPPGSRDARLRAEGGEHDGGAVTHTRRGMWRAARGKFWPDPIMA</sequence>
<evidence type="ECO:0000256" key="1">
    <source>
        <dbReference type="SAM" id="MobiDB-lite"/>
    </source>
</evidence>
<keyword evidence="3" id="KW-1185">Reference proteome</keyword>
<protein>
    <submittedName>
        <fullName evidence="2">Uncharacterized protein</fullName>
    </submittedName>
</protein>
<dbReference type="AlphaFoldDB" id="A0AAV2EAH4"/>
<organism evidence="2 3">
    <name type="scientific">Linum trigynum</name>
    <dbReference type="NCBI Taxonomy" id="586398"/>
    <lineage>
        <taxon>Eukaryota</taxon>
        <taxon>Viridiplantae</taxon>
        <taxon>Streptophyta</taxon>
        <taxon>Embryophyta</taxon>
        <taxon>Tracheophyta</taxon>
        <taxon>Spermatophyta</taxon>
        <taxon>Magnoliopsida</taxon>
        <taxon>eudicotyledons</taxon>
        <taxon>Gunneridae</taxon>
        <taxon>Pentapetalae</taxon>
        <taxon>rosids</taxon>
        <taxon>fabids</taxon>
        <taxon>Malpighiales</taxon>
        <taxon>Linaceae</taxon>
        <taxon>Linum</taxon>
    </lineage>
</organism>
<name>A0AAV2EAH4_9ROSI</name>
<gene>
    <name evidence="2" type="ORF">LTRI10_LOCUS24195</name>
</gene>
<dbReference type="Proteomes" id="UP001497516">
    <property type="component" value="Chromosome 4"/>
</dbReference>
<accession>A0AAV2EAH4</accession>
<proteinExistence type="predicted"/>
<reference evidence="2 3" key="1">
    <citation type="submission" date="2024-04" db="EMBL/GenBank/DDBJ databases">
        <authorList>
            <person name="Fracassetti M."/>
        </authorList>
    </citation>
    <scope>NUCLEOTIDE SEQUENCE [LARGE SCALE GENOMIC DNA]</scope>
</reference>
<evidence type="ECO:0000313" key="2">
    <source>
        <dbReference type="EMBL" id="CAL1382894.1"/>
    </source>
</evidence>
<dbReference type="EMBL" id="OZ034817">
    <property type="protein sequence ID" value="CAL1382894.1"/>
    <property type="molecule type" value="Genomic_DNA"/>
</dbReference>
<feature type="compositionally biased region" description="Basic and acidic residues" evidence="1">
    <location>
        <begin position="70"/>
        <end position="86"/>
    </location>
</feature>
<feature type="region of interest" description="Disordered" evidence="1">
    <location>
        <begin position="63"/>
        <end position="94"/>
    </location>
</feature>
<evidence type="ECO:0000313" key="3">
    <source>
        <dbReference type="Proteomes" id="UP001497516"/>
    </source>
</evidence>